<reference evidence="1" key="1">
    <citation type="submission" date="2020-07" db="EMBL/GenBank/DDBJ databases">
        <title>Multicomponent nature underlies the extraordinary mechanical properties of spider dragline silk.</title>
        <authorList>
            <person name="Kono N."/>
            <person name="Nakamura H."/>
            <person name="Mori M."/>
            <person name="Yoshida Y."/>
            <person name="Ohtoshi R."/>
            <person name="Malay A.D."/>
            <person name="Moran D.A.P."/>
            <person name="Tomita M."/>
            <person name="Numata K."/>
            <person name="Arakawa K."/>
        </authorList>
    </citation>
    <scope>NUCLEOTIDE SEQUENCE</scope>
</reference>
<accession>A0A8X6L910</accession>
<evidence type="ECO:0000313" key="2">
    <source>
        <dbReference type="Proteomes" id="UP000887116"/>
    </source>
</evidence>
<dbReference type="OrthoDB" id="6428254at2759"/>
<protein>
    <submittedName>
        <fullName evidence="1">Uncharacterized protein</fullName>
    </submittedName>
</protein>
<name>A0A8X6L910_TRICU</name>
<sequence length="131" mass="15210">MAKRVLRISTKTGKILEFKEPWKSNQSELNKIGGHRFLYQGDIYLTNGILSKLSNDTKRNTRNEGQKWPNGVVPYTLDELYLVRWVGKFQQGLVSTSDEQRSRRPLSVRTDLARAVIELSWMKTDDGCYWS</sequence>
<dbReference type="Proteomes" id="UP000887116">
    <property type="component" value="Unassembled WGS sequence"/>
</dbReference>
<comment type="caution">
    <text evidence="1">The sequence shown here is derived from an EMBL/GenBank/DDBJ whole genome shotgun (WGS) entry which is preliminary data.</text>
</comment>
<dbReference type="EMBL" id="BMAO01025067">
    <property type="protein sequence ID" value="GFQ99966.1"/>
    <property type="molecule type" value="Genomic_DNA"/>
</dbReference>
<evidence type="ECO:0000313" key="1">
    <source>
        <dbReference type="EMBL" id="GFQ99966.1"/>
    </source>
</evidence>
<keyword evidence="2" id="KW-1185">Reference proteome</keyword>
<proteinExistence type="predicted"/>
<gene>
    <name evidence="1" type="ORF">TNCT_31451</name>
</gene>
<organism evidence="1 2">
    <name type="scientific">Trichonephila clavata</name>
    <name type="common">Joro spider</name>
    <name type="synonym">Nephila clavata</name>
    <dbReference type="NCBI Taxonomy" id="2740835"/>
    <lineage>
        <taxon>Eukaryota</taxon>
        <taxon>Metazoa</taxon>
        <taxon>Ecdysozoa</taxon>
        <taxon>Arthropoda</taxon>
        <taxon>Chelicerata</taxon>
        <taxon>Arachnida</taxon>
        <taxon>Araneae</taxon>
        <taxon>Araneomorphae</taxon>
        <taxon>Entelegynae</taxon>
        <taxon>Araneoidea</taxon>
        <taxon>Nephilidae</taxon>
        <taxon>Trichonephila</taxon>
    </lineage>
</organism>
<dbReference type="AlphaFoldDB" id="A0A8X6L910"/>